<name>A0ACC1SQC8_9HYPO</name>
<proteinExistence type="predicted"/>
<organism evidence="1 2">
    <name type="scientific">Fusarium decemcellulare</name>
    <dbReference type="NCBI Taxonomy" id="57161"/>
    <lineage>
        <taxon>Eukaryota</taxon>
        <taxon>Fungi</taxon>
        <taxon>Dikarya</taxon>
        <taxon>Ascomycota</taxon>
        <taxon>Pezizomycotina</taxon>
        <taxon>Sordariomycetes</taxon>
        <taxon>Hypocreomycetidae</taxon>
        <taxon>Hypocreales</taxon>
        <taxon>Nectriaceae</taxon>
        <taxon>Fusarium</taxon>
        <taxon>Fusarium decemcellulare species complex</taxon>
    </lineage>
</organism>
<protein>
    <submittedName>
        <fullName evidence="1">Uncharacterized protein</fullName>
    </submittedName>
</protein>
<evidence type="ECO:0000313" key="2">
    <source>
        <dbReference type="Proteomes" id="UP001148629"/>
    </source>
</evidence>
<accession>A0ACC1SQC8</accession>
<evidence type="ECO:0000313" key="1">
    <source>
        <dbReference type="EMBL" id="KAJ3544386.1"/>
    </source>
</evidence>
<reference evidence="1" key="1">
    <citation type="submission" date="2022-08" db="EMBL/GenBank/DDBJ databases">
        <title>Genome Sequence of Fusarium decemcellulare.</title>
        <authorList>
            <person name="Buettner E."/>
        </authorList>
    </citation>
    <scope>NUCLEOTIDE SEQUENCE</scope>
    <source>
        <strain evidence="1">Babe19</strain>
    </source>
</reference>
<keyword evidence="2" id="KW-1185">Reference proteome</keyword>
<dbReference type="Proteomes" id="UP001148629">
    <property type="component" value="Unassembled WGS sequence"/>
</dbReference>
<comment type="caution">
    <text evidence="1">The sequence shown here is derived from an EMBL/GenBank/DDBJ whole genome shotgun (WGS) entry which is preliminary data.</text>
</comment>
<gene>
    <name evidence="1" type="ORF">NM208_g3072</name>
</gene>
<sequence length="972" mass="110276">MAASAKLEDLETFTENVTGPGRYSVKSEHGRAVSQESDLEADREPVTWIETHALTSENIKRITSLQLFTYSHDGSHDTGKLSAGFWTWFEIRVREDGNETPRKLPNGQSLIWQSHYNRFFSREYEWRRGRLFTKDDEILKHLKKGDVISVVVRARFNLTNHARSGHLVVGLGPPEFYSKPLELPPPDRVPAIWAYAQKRRECLMLPADGPSRKTAILDGGVDLLERLLQNKDNSWTVRGCSLGEWVPDPDSSNVHSVIELEKFKVKANDKAHPSPSFRTVKQYTLPGESRSNNAENPVPRPKLIVWSDDGVNKDSIAKPDADVLIYQMSAPLWKGELWEAAKTASKNSLVVIVIDADDLRAQGLHISRGLSWERTMEDFRAYLAVIMKEPSDNIHLLVRCGYEGAFYVPPNPRFKDPKQPVAKKHAYACSEAEGGWGSAPHKKQRFVCYMVPDRAEGGLLEAHNGRMPGIDMAFIAALSASLVREPMDSLNMLGRTQMGVAVRQALIWSQRFASIGFRKDADGKFHYPRAEDLDLDTLPKTNVIYGGEEEMLTVLEDTDDKIADGELIERYRNNGKDFQTRFIEGNWSLFTQLRGFGMQFNVDLVKLESTKWLEASVPTARFGNLLTADRTEIECFRSTAAAVHEYLGGKSKRPMSIAVFGPPGAGKSFGAKEVIQAVVKACGGDPEVLEANLSQFLEHSDLVTTFRAIRDISLKNKVPVVLFDEFDAVFKQQELGWLKYFLAPMWDGEFLESGHRRPMGRAIFVFIGGTSSTFEEFTKDMPKPEKKKKKDIKDKHDPKKQQEEKERQERIHKAKQAKQPDFVSRLSAYIDVQGPNKTRQGDEMFTFRRAIILRGLLERRLAKEKKDISVDDKILDELLRHDCYRHGARSLELILQLSRLSNGHRLEAAAFPSDKQLGMHMDIGEYRRSMRPEDDESLFALAEDEPLRPIDAPLRLKLMWAEILQNGRVKNN</sequence>
<dbReference type="EMBL" id="JANRMS010000197">
    <property type="protein sequence ID" value="KAJ3544386.1"/>
    <property type="molecule type" value="Genomic_DNA"/>
</dbReference>